<dbReference type="InterPro" id="IPR006303">
    <property type="entry name" value="FliR"/>
</dbReference>
<dbReference type="GO" id="GO:0005886">
    <property type="term" value="C:plasma membrane"/>
    <property type="evidence" value="ECO:0007669"/>
    <property type="project" value="UniProtKB-SubCell"/>
</dbReference>
<dbReference type="PRINTS" id="PR00953">
    <property type="entry name" value="TYPE3IMRPROT"/>
</dbReference>
<evidence type="ECO:0000256" key="7">
    <source>
        <dbReference type="ARBA" id="ARBA00023136"/>
    </source>
</evidence>
<comment type="similarity">
    <text evidence="2 10">Belongs to the FliR/MopE/SpaR family.</text>
</comment>
<dbReference type="NCBIfam" id="TIGR01400">
    <property type="entry name" value="fliR"/>
    <property type="match status" value="1"/>
</dbReference>
<evidence type="ECO:0000313" key="11">
    <source>
        <dbReference type="EMBL" id="NYB72608.1"/>
    </source>
</evidence>
<dbReference type="GO" id="GO:0044780">
    <property type="term" value="P:bacterial-type flagellum assembly"/>
    <property type="evidence" value="ECO:0007669"/>
    <property type="project" value="UniProtKB-UniRule"/>
</dbReference>
<comment type="subcellular location">
    <subcellularLocation>
        <location evidence="10">Cell membrane</location>
        <topology evidence="10">Multi-pass membrane protein</topology>
    </subcellularLocation>
    <subcellularLocation>
        <location evidence="10">Bacterial flagellum basal body</location>
    </subcellularLocation>
</comment>
<feature type="transmembrane region" description="Helical" evidence="10">
    <location>
        <begin position="115"/>
        <end position="134"/>
    </location>
</feature>
<reference evidence="11" key="1">
    <citation type="submission" date="2020-07" db="EMBL/GenBank/DDBJ databases">
        <title>Genomic analysis of a strain of Sedimentibacter Hydroxybenzoicus DSM7310.</title>
        <authorList>
            <person name="Ma S."/>
        </authorList>
    </citation>
    <scope>NUCLEOTIDE SEQUENCE</scope>
    <source>
        <strain evidence="11">DSM 7310</strain>
    </source>
</reference>
<evidence type="ECO:0000256" key="4">
    <source>
        <dbReference type="ARBA" id="ARBA00022475"/>
    </source>
</evidence>
<evidence type="ECO:0000256" key="6">
    <source>
        <dbReference type="ARBA" id="ARBA00022989"/>
    </source>
</evidence>
<keyword evidence="7 10" id="KW-0472">Membrane</keyword>
<keyword evidence="11" id="KW-0282">Flagellum</keyword>
<dbReference type="Pfam" id="PF01311">
    <property type="entry name" value="Bac_export_1"/>
    <property type="match status" value="1"/>
</dbReference>
<keyword evidence="11" id="KW-0969">Cilium</keyword>
<keyword evidence="6 10" id="KW-1133">Transmembrane helix</keyword>
<accession>A0A974GUS2</accession>
<sequence>MTFSGDFTYFLLILARMSGCVFFNQIFGRGNIPALLKTMISLFLTVTVYGILPPEGDIVIGTTIEYGLLIIKEIFIGFLIGHVIGLFFSTVVISGEILGMQTGMSMSKIYDPSSNVSMGVVGSYLNVILMLVFFSANGHITLIHIFITSCKLIGIGNFAIPQNLFYNMVELFQQILVLSLKLSMPIIAVEIILEAGIGILMKAIPQIQVFSVNVQLKIIIGLLMIILLVPTFTTFIDNTVSLMFDTIENSLSALIT</sequence>
<name>A0A974GUS2_SEDHY</name>
<keyword evidence="4 10" id="KW-1003">Cell membrane</keyword>
<dbReference type="GO" id="GO:0006605">
    <property type="term" value="P:protein targeting"/>
    <property type="evidence" value="ECO:0007669"/>
    <property type="project" value="UniProtKB-UniRule"/>
</dbReference>
<evidence type="ECO:0000256" key="10">
    <source>
        <dbReference type="RuleBase" id="RU362071"/>
    </source>
</evidence>
<keyword evidence="11" id="KW-0966">Cell projection</keyword>
<keyword evidence="8 10" id="KW-0975">Bacterial flagellum</keyword>
<dbReference type="EMBL" id="JACBNQ010000001">
    <property type="protein sequence ID" value="NYB72608.1"/>
    <property type="molecule type" value="Genomic_DNA"/>
</dbReference>
<feature type="transmembrane region" description="Helical" evidence="10">
    <location>
        <begin position="172"/>
        <end position="193"/>
    </location>
</feature>
<comment type="function">
    <text evidence="1 10">Role in flagellar biosynthesis.</text>
</comment>
<protein>
    <recommendedName>
        <fullName evidence="3 9">Flagellar biosynthetic protein FliR</fullName>
    </recommendedName>
</protein>
<evidence type="ECO:0000313" key="12">
    <source>
        <dbReference type="Proteomes" id="UP000611629"/>
    </source>
</evidence>
<keyword evidence="12" id="KW-1185">Reference proteome</keyword>
<feature type="transmembrane region" description="Helical" evidence="10">
    <location>
        <begin position="7"/>
        <end position="28"/>
    </location>
</feature>
<feature type="transmembrane region" description="Helical" evidence="10">
    <location>
        <begin position="73"/>
        <end position="95"/>
    </location>
</feature>
<dbReference type="PANTHER" id="PTHR30065:SF1">
    <property type="entry name" value="SURFACE PRESENTATION OF ANTIGENS PROTEIN SPAR"/>
    <property type="match status" value="1"/>
</dbReference>
<comment type="caution">
    <text evidence="11">The sequence shown here is derived from an EMBL/GenBank/DDBJ whole genome shotgun (WGS) entry which is preliminary data.</text>
</comment>
<evidence type="ECO:0000256" key="3">
    <source>
        <dbReference type="ARBA" id="ARBA00021717"/>
    </source>
</evidence>
<evidence type="ECO:0000256" key="9">
    <source>
        <dbReference type="NCBIfam" id="TIGR01400"/>
    </source>
</evidence>
<dbReference type="GO" id="GO:0009425">
    <property type="term" value="C:bacterial-type flagellum basal body"/>
    <property type="evidence" value="ECO:0007669"/>
    <property type="project" value="UniProtKB-SubCell"/>
</dbReference>
<feature type="transmembrane region" description="Helical" evidence="10">
    <location>
        <begin position="141"/>
        <end position="160"/>
    </location>
</feature>
<evidence type="ECO:0000256" key="8">
    <source>
        <dbReference type="ARBA" id="ARBA00023143"/>
    </source>
</evidence>
<dbReference type="AlphaFoldDB" id="A0A974GUS2"/>
<feature type="transmembrane region" description="Helical" evidence="10">
    <location>
        <begin position="34"/>
        <end position="52"/>
    </location>
</feature>
<feature type="transmembrane region" description="Helical" evidence="10">
    <location>
        <begin position="214"/>
        <end position="236"/>
    </location>
</feature>
<organism evidence="11 12">
    <name type="scientific">Sedimentibacter hydroxybenzoicus DSM 7310</name>
    <dbReference type="NCBI Taxonomy" id="1123245"/>
    <lineage>
        <taxon>Bacteria</taxon>
        <taxon>Bacillati</taxon>
        <taxon>Bacillota</taxon>
        <taxon>Tissierellia</taxon>
        <taxon>Sedimentibacter</taxon>
    </lineage>
</organism>
<dbReference type="RefSeq" id="WP_179236296.1">
    <property type="nucleotide sequence ID" value="NZ_JACBNQ010000001.1"/>
</dbReference>
<proteinExistence type="inferred from homology"/>
<dbReference type="InterPro" id="IPR002010">
    <property type="entry name" value="T3SS_IM_R"/>
</dbReference>
<keyword evidence="5 10" id="KW-0812">Transmembrane</keyword>
<dbReference type="Proteomes" id="UP000611629">
    <property type="component" value="Unassembled WGS sequence"/>
</dbReference>
<dbReference type="PANTHER" id="PTHR30065">
    <property type="entry name" value="FLAGELLAR BIOSYNTHETIC PROTEIN FLIR"/>
    <property type="match status" value="1"/>
</dbReference>
<gene>
    <name evidence="11" type="primary">fliR</name>
    <name evidence="11" type="ORF">HZF24_00475</name>
</gene>
<evidence type="ECO:0000256" key="5">
    <source>
        <dbReference type="ARBA" id="ARBA00022692"/>
    </source>
</evidence>
<evidence type="ECO:0000256" key="1">
    <source>
        <dbReference type="ARBA" id="ARBA00002578"/>
    </source>
</evidence>
<evidence type="ECO:0000256" key="2">
    <source>
        <dbReference type="ARBA" id="ARBA00009772"/>
    </source>
</evidence>